<reference evidence="1" key="1">
    <citation type="submission" date="2020-10" db="EMBL/GenBank/DDBJ databases">
        <authorList>
            <person name="Gilroy R."/>
        </authorList>
    </citation>
    <scope>NUCLEOTIDE SEQUENCE</scope>
    <source>
        <strain evidence="1">USAMLcec3-3695</strain>
    </source>
</reference>
<name>A0A9D1MC75_9FIRM</name>
<dbReference type="AlphaFoldDB" id="A0A9D1MC75"/>
<gene>
    <name evidence="1" type="ORF">IAA61_06955</name>
</gene>
<dbReference type="EMBL" id="DVNB01000072">
    <property type="protein sequence ID" value="HIU57536.1"/>
    <property type="molecule type" value="Genomic_DNA"/>
</dbReference>
<evidence type="ECO:0000313" key="1">
    <source>
        <dbReference type="EMBL" id="HIU57536.1"/>
    </source>
</evidence>
<dbReference type="Proteomes" id="UP000824109">
    <property type="component" value="Unassembled WGS sequence"/>
</dbReference>
<organism evidence="1 2">
    <name type="scientific">Candidatus Ornithomonoglobus merdipullorum</name>
    <dbReference type="NCBI Taxonomy" id="2840895"/>
    <lineage>
        <taxon>Bacteria</taxon>
        <taxon>Bacillati</taxon>
        <taxon>Bacillota</taxon>
        <taxon>Clostridia</taxon>
        <taxon>Candidatus Ornithomonoglobus</taxon>
    </lineage>
</organism>
<dbReference type="PANTHER" id="PTHR41317">
    <property type="entry name" value="PD-(D_E)XK NUCLEASE FAMILY TRANSPOSASE"/>
    <property type="match status" value="1"/>
</dbReference>
<proteinExistence type="predicted"/>
<evidence type="ECO:0000313" key="2">
    <source>
        <dbReference type="Proteomes" id="UP000824109"/>
    </source>
</evidence>
<dbReference type="InterPro" id="IPR010106">
    <property type="entry name" value="RpnA"/>
</dbReference>
<dbReference type="PANTHER" id="PTHR41317:SF1">
    <property type="entry name" value="PD-(D_E)XK NUCLEASE FAMILY TRANSPOSASE"/>
    <property type="match status" value="1"/>
</dbReference>
<sequence>MRKYVVKAKLDIIFKKLFADPKNEDILKAFISDILDIPLQDIKKIEITNPELVPETVDEKFVRIDVKLTVNDSLVNIEIQINNEGFFEDRSLYQWSRLFVSDLKRGQEYSELKQCISINIINFNLFGCSAYHSSFSLREDTRYDRLTDKCAIHFFELKKINKSKPNPEDRKELWMQLIDAESEEEFDMLTKTNIEPIKKAVVAIKEMDADEEIREK</sequence>
<reference evidence="1" key="2">
    <citation type="journal article" date="2021" name="PeerJ">
        <title>Extensive microbial diversity within the chicken gut microbiome revealed by metagenomics and culture.</title>
        <authorList>
            <person name="Gilroy R."/>
            <person name="Ravi A."/>
            <person name="Getino M."/>
            <person name="Pursley I."/>
            <person name="Horton D.L."/>
            <person name="Alikhan N.F."/>
            <person name="Baker D."/>
            <person name="Gharbi K."/>
            <person name="Hall N."/>
            <person name="Watson M."/>
            <person name="Adriaenssens E.M."/>
            <person name="Foster-Nyarko E."/>
            <person name="Jarju S."/>
            <person name="Secka A."/>
            <person name="Antonio M."/>
            <person name="Oren A."/>
            <person name="Chaudhuri R.R."/>
            <person name="La Ragione R."/>
            <person name="Hildebrand F."/>
            <person name="Pallen M.J."/>
        </authorList>
    </citation>
    <scope>NUCLEOTIDE SEQUENCE</scope>
    <source>
        <strain evidence="1">USAMLcec3-3695</strain>
    </source>
</reference>
<accession>A0A9D1MC75</accession>
<feature type="non-terminal residue" evidence="1">
    <location>
        <position position="216"/>
    </location>
</feature>
<protein>
    <submittedName>
        <fullName evidence="1">Rpn family recombination-promoting nuclease/putative transposase</fullName>
    </submittedName>
</protein>
<dbReference type="Pfam" id="PF12784">
    <property type="entry name" value="PDDEXK_2"/>
    <property type="match status" value="1"/>
</dbReference>
<dbReference type="NCBIfam" id="TIGR01784">
    <property type="entry name" value="T_den_put_tspse"/>
    <property type="match status" value="1"/>
</dbReference>
<comment type="caution">
    <text evidence="1">The sequence shown here is derived from an EMBL/GenBank/DDBJ whole genome shotgun (WGS) entry which is preliminary data.</text>
</comment>